<evidence type="ECO:0000313" key="2">
    <source>
        <dbReference type="EMBL" id="KAG0289200.1"/>
    </source>
</evidence>
<dbReference type="OrthoDB" id="3363286at2759"/>
<evidence type="ECO:0000256" key="1">
    <source>
        <dbReference type="SAM" id="MobiDB-lite"/>
    </source>
</evidence>
<comment type="caution">
    <text evidence="2">The sequence shown here is derived from an EMBL/GenBank/DDBJ whole genome shotgun (WGS) entry which is preliminary data.</text>
</comment>
<dbReference type="EMBL" id="JAAAIN010002899">
    <property type="protein sequence ID" value="KAG0289200.1"/>
    <property type="molecule type" value="Genomic_DNA"/>
</dbReference>
<dbReference type="Proteomes" id="UP000823405">
    <property type="component" value="Unassembled WGS sequence"/>
</dbReference>
<evidence type="ECO:0000313" key="3">
    <source>
        <dbReference type="Proteomes" id="UP000823405"/>
    </source>
</evidence>
<gene>
    <name evidence="2" type="ORF">BGZ97_006523</name>
</gene>
<proteinExistence type="predicted"/>
<feature type="region of interest" description="Disordered" evidence="1">
    <location>
        <begin position="358"/>
        <end position="378"/>
    </location>
</feature>
<protein>
    <submittedName>
        <fullName evidence="2">Uncharacterized protein</fullName>
    </submittedName>
</protein>
<name>A0A9P6QT76_9FUNG</name>
<keyword evidence="3" id="KW-1185">Reference proteome</keyword>
<accession>A0A9P6QT76</accession>
<reference evidence="2" key="1">
    <citation type="journal article" date="2020" name="Fungal Divers.">
        <title>Resolving the Mortierellaceae phylogeny through synthesis of multi-gene phylogenetics and phylogenomics.</title>
        <authorList>
            <person name="Vandepol N."/>
            <person name="Liber J."/>
            <person name="Desiro A."/>
            <person name="Na H."/>
            <person name="Kennedy M."/>
            <person name="Barry K."/>
            <person name="Grigoriev I.V."/>
            <person name="Miller A.N."/>
            <person name="O'Donnell K."/>
            <person name="Stajich J.E."/>
            <person name="Bonito G."/>
        </authorList>
    </citation>
    <scope>NUCLEOTIDE SEQUENCE</scope>
    <source>
        <strain evidence="2">NVP60</strain>
    </source>
</reference>
<organism evidence="2 3">
    <name type="scientific">Linnemannia gamsii</name>
    <dbReference type="NCBI Taxonomy" id="64522"/>
    <lineage>
        <taxon>Eukaryota</taxon>
        <taxon>Fungi</taxon>
        <taxon>Fungi incertae sedis</taxon>
        <taxon>Mucoromycota</taxon>
        <taxon>Mortierellomycotina</taxon>
        <taxon>Mortierellomycetes</taxon>
        <taxon>Mortierellales</taxon>
        <taxon>Mortierellaceae</taxon>
        <taxon>Linnemannia</taxon>
    </lineage>
</organism>
<sequence>MPPRSFLLDLPTKPTSKRLTPAQREHQPLSAFEKKIEHNPYDTASHQTNIGVDLLLHNTLIAFLTKFIQAAGPDDRPWIVPERILPHAITRKPTPSAYKEEPRNGLGKWITTTSAIIDSVIREGRYKMINTAAFMRQDMSALVYAQWSIRVAHEFRVLYKTSFTKETKTQPILRRPRFIVMDGSHALPPGSLKDSSGSSGLVEGLGPILGFRSAQKIEVPCVIYFDKGLQLASGEPCKKTAVVGKKTKKKKGQDFSVQPRTPDITGLLEDIDITKPSLPVFPKSRQPAHERIEIWQSNGRRFKSPVYDMERLFEHHPQGLDVIKQKCLELLPNDQSPPGVNTHMDDSSACRLAELVTKKMDSDSEPRAEREKLAYCPQ</sequence>
<feature type="region of interest" description="Disordered" evidence="1">
    <location>
        <begin position="1"/>
        <end position="25"/>
    </location>
</feature>
<dbReference type="AlphaFoldDB" id="A0A9P6QT76"/>